<dbReference type="KEGG" id="cyn:Cyan7425_0735"/>
<dbReference type="eggNOG" id="COG1672">
    <property type="taxonomic scope" value="Bacteria"/>
</dbReference>
<evidence type="ECO:0000313" key="2">
    <source>
        <dbReference type="EMBL" id="ACL43122.1"/>
    </source>
</evidence>
<dbReference type="InterPro" id="IPR029787">
    <property type="entry name" value="Nucleotide_cyclase"/>
</dbReference>
<reference evidence="2" key="1">
    <citation type="submission" date="2009-01" db="EMBL/GenBank/DDBJ databases">
        <title>Complete sequence of chromosome Cyanothece sp. PCC 7425.</title>
        <authorList>
            <consortium name="US DOE Joint Genome Institute"/>
            <person name="Lucas S."/>
            <person name="Copeland A."/>
            <person name="Lapidus A."/>
            <person name="Glavina del Rio T."/>
            <person name="Dalin E."/>
            <person name="Tice H."/>
            <person name="Bruce D."/>
            <person name="Goodwin L."/>
            <person name="Pitluck S."/>
            <person name="Sims D."/>
            <person name="Meineke L."/>
            <person name="Brettin T."/>
            <person name="Detter J.C."/>
            <person name="Han C."/>
            <person name="Larimer F."/>
            <person name="Land M."/>
            <person name="Hauser L."/>
            <person name="Kyrpides N."/>
            <person name="Ovchinnikova G."/>
            <person name="Liberton M."/>
            <person name="Stoeckel J."/>
            <person name="Banerjee A."/>
            <person name="Singh A."/>
            <person name="Page L."/>
            <person name="Sato H."/>
            <person name="Zhao L."/>
            <person name="Sherman L."/>
            <person name="Pakrasi H."/>
            <person name="Richardson P."/>
        </authorList>
    </citation>
    <scope>NUCLEOTIDE SEQUENCE</scope>
    <source>
        <strain evidence="2">PCC 7425</strain>
    </source>
</reference>
<dbReference type="Gene3D" id="3.30.70.270">
    <property type="match status" value="1"/>
</dbReference>
<sequence length="303" mass="34078">MNYQEALEIINRILSPKSLNYIQKLVLSQSWDGKTYKEIAQESGYAEDYIKEVGSNLWNLLSEALEERVTKKNLPLILAQQATREKLPREDVSERPVSGGALSVGEISKERVNNPSGQQSPSYFSLLSLPRRQFFEQVLEQQHKRLSQEGFYLSRMPISLLSLSLVLCRVDGWLNYRQNWDERTTEACLQQIALSLQQNLKRPGDLLAYYDEATFAILLPQTNAKGAVHLANAMRSQVKNLELQYPDLREVSATIGMSAGVTSLIVNSANSPEFLLITAVEALEQAELLGGDRVAYKPCPSKD</sequence>
<dbReference type="InterPro" id="IPR058651">
    <property type="entry name" value="HTH_VMAP-M9"/>
</dbReference>
<proteinExistence type="predicted"/>
<dbReference type="NCBIfam" id="TIGR00254">
    <property type="entry name" value="GGDEF"/>
    <property type="match status" value="1"/>
</dbReference>
<dbReference type="Pfam" id="PF26355">
    <property type="entry name" value="HTH_VMAP-M9"/>
    <property type="match status" value="1"/>
</dbReference>
<evidence type="ECO:0000259" key="1">
    <source>
        <dbReference type="PROSITE" id="PS50887"/>
    </source>
</evidence>
<dbReference type="eggNOG" id="COG3706">
    <property type="taxonomic scope" value="Bacteria"/>
</dbReference>
<dbReference type="InterPro" id="IPR043128">
    <property type="entry name" value="Rev_trsase/Diguanyl_cyclase"/>
</dbReference>
<dbReference type="HOGENOM" id="CLU_917411_0_0_3"/>
<dbReference type="PROSITE" id="PS50887">
    <property type="entry name" value="GGDEF"/>
    <property type="match status" value="1"/>
</dbReference>
<dbReference type="EMBL" id="CP001344">
    <property type="protein sequence ID" value="ACL43122.1"/>
    <property type="molecule type" value="Genomic_DNA"/>
</dbReference>
<dbReference type="InterPro" id="IPR000160">
    <property type="entry name" value="GGDEF_dom"/>
</dbReference>
<organism evidence="2">
    <name type="scientific">Cyanothece sp. (strain PCC 7425 / ATCC 29141)</name>
    <dbReference type="NCBI Taxonomy" id="395961"/>
    <lineage>
        <taxon>Bacteria</taxon>
        <taxon>Bacillati</taxon>
        <taxon>Cyanobacteriota</taxon>
        <taxon>Cyanophyceae</taxon>
        <taxon>Gomontiellales</taxon>
        <taxon>Cyanothecaceae</taxon>
        <taxon>Cyanothece</taxon>
    </lineage>
</organism>
<dbReference type="SUPFAM" id="SSF55073">
    <property type="entry name" value="Nucleotide cyclase"/>
    <property type="match status" value="1"/>
</dbReference>
<protein>
    <submittedName>
        <fullName evidence="2">Diguanylate cyclase</fullName>
    </submittedName>
</protein>
<accession>B8HVU4</accession>
<feature type="domain" description="GGDEF" evidence="1">
    <location>
        <begin position="161"/>
        <end position="299"/>
    </location>
</feature>
<dbReference type="AlphaFoldDB" id="B8HVU4"/>
<dbReference type="OrthoDB" id="455339at2"/>
<gene>
    <name evidence="2" type="ordered locus">Cyan7425_0735</name>
</gene>
<dbReference type="Pfam" id="PF00990">
    <property type="entry name" value="GGDEF"/>
    <property type="match status" value="1"/>
</dbReference>
<dbReference type="STRING" id="395961.Cyan7425_0735"/>
<name>B8HVU4_CYAP4</name>
<dbReference type="SMART" id="SM00267">
    <property type="entry name" value="GGDEF"/>
    <property type="match status" value="1"/>
</dbReference>